<feature type="transmembrane region" description="Helical" evidence="6">
    <location>
        <begin position="313"/>
        <end position="342"/>
    </location>
</feature>
<evidence type="ECO:0000259" key="7">
    <source>
        <dbReference type="Pfam" id="PF02687"/>
    </source>
</evidence>
<feature type="transmembrane region" description="Helical" evidence="6">
    <location>
        <begin position="430"/>
        <end position="451"/>
    </location>
</feature>
<protein>
    <recommendedName>
        <fullName evidence="11">ABC3 transporter permease protein domain-containing protein</fullName>
    </recommendedName>
</protein>
<feature type="transmembrane region" description="Helical" evidence="6">
    <location>
        <begin position="735"/>
        <end position="759"/>
    </location>
</feature>
<dbReference type="EMBL" id="CP001681">
    <property type="protein sequence ID" value="ACU03810.1"/>
    <property type="molecule type" value="Genomic_DNA"/>
</dbReference>
<dbReference type="KEGG" id="phe:Phep_1597"/>
<keyword evidence="4 6" id="KW-1133">Transmembrane helix</keyword>
<dbReference type="InterPro" id="IPR038766">
    <property type="entry name" value="Membrane_comp_ABC_pdt"/>
</dbReference>
<gene>
    <name evidence="9" type="ordered locus">Phep_1597</name>
</gene>
<feature type="transmembrane region" description="Helical" evidence="6">
    <location>
        <begin position="268"/>
        <end position="292"/>
    </location>
</feature>
<evidence type="ECO:0000256" key="4">
    <source>
        <dbReference type="ARBA" id="ARBA00022989"/>
    </source>
</evidence>
<feature type="transmembrane region" description="Helical" evidence="6">
    <location>
        <begin position="780"/>
        <end position="811"/>
    </location>
</feature>
<feature type="transmembrane region" description="Helical" evidence="6">
    <location>
        <begin position="32"/>
        <end position="52"/>
    </location>
</feature>
<keyword evidence="10" id="KW-1185">Reference proteome</keyword>
<evidence type="ECO:0008006" key="11">
    <source>
        <dbReference type="Google" id="ProtNLM"/>
    </source>
</evidence>
<dbReference type="eggNOG" id="COG3127">
    <property type="taxonomic scope" value="Bacteria"/>
</dbReference>
<feature type="transmembrane region" description="Helical" evidence="6">
    <location>
        <begin position="362"/>
        <end position="385"/>
    </location>
</feature>
<evidence type="ECO:0000256" key="6">
    <source>
        <dbReference type="SAM" id="Phobius"/>
    </source>
</evidence>
<keyword evidence="2" id="KW-1003">Cell membrane</keyword>
<feature type="transmembrane region" description="Helical" evidence="6">
    <location>
        <begin position="486"/>
        <end position="509"/>
    </location>
</feature>
<proteinExistence type="predicted"/>
<evidence type="ECO:0000256" key="3">
    <source>
        <dbReference type="ARBA" id="ARBA00022692"/>
    </source>
</evidence>
<feature type="transmembrane region" description="Helical" evidence="6">
    <location>
        <begin position="823"/>
        <end position="843"/>
    </location>
</feature>
<organism evidence="9 10">
    <name type="scientific">Pedobacter heparinus (strain ATCC 13125 / DSM 2366 / CIP 104194 / JCM 7457 / NBRC 12017 / NCIMB 9290 / NRRL B-14731 / HIM 762-3)</name>
    <dbReference type="NCBI Taxonomy" id="485917"/>
    <lineage>
        <taxon>Bacteria</taxon>
        <taxon>Pseudomonadati</taxon>
        <taxon>Bacteroidota</taxon>
        <taxon>Sphingobacteriia</taxon>
        <taxon>Sphingobacteriales</taxon>
        <taxon>Sphingobacteriaceae</taxon>
        <taxon>Pedobacter</taxon>
    </lineage>
</organism>
<dbReference type="Pfam" id="PF02687">
    <property type="entry name" value="FtsX"/>
    <property type="match status" value="2"/>
</dbReference>
<feature type="domain" description="ABC3 transporter permease C-terminal" evidence="7">
    <location>
        <begin position="739"/>
        <end position="853"/>
    </location>
</feature>
<feature type="domain" description="MacB-like periplasmic core" evidence="8">
    <location>
        <begin position="33"/>
        <end position="239"/>
    </location>
</feature>
<dbReference type="PANTHER" id="PTHR30287">
    <property type="entry name" value="MEMBRANE COMPONENT OF PREDICTED ABC SUPERFAMILY METABOLITE UPTAKE TRANSPORTER"/>
    <property type="match status" value="1"/>
</dbReference>
<dbReference type="Proteomes" id="UP000000852">
    <property type="component" value="Chromosome"/>
</dbReference>
<evidence type="ECO:0000313" key="10">
    <source>
        <dbReference type="Proteomes" id="UP000000852"/>
    </source>
</evidence>
<name>C6XUG0_PEDHD</name>
<dbReference type="Pfam" id="PF12704">
    <property type="entry name" value="MacB_PCD"/>
    <property type="match status" value="1"/>
</dbReference>
<dbReference type="InterPro" id="IPR003838">
    <property type="entry name" value="ABC3_permease_C"/>
</dbReference>
<keyword evidence="5 6" id="KW-0472">Membrane</keyword>
<evidence type="ECO:0000259" key="8">
    <source>
        <dbReference type="Pfam" id="PF12704"/>
    </source>
</evidence>
<sequence>MSEHQPGPGRTVDIRWLFKMAWRDSRHNKSRLFLFTSSIVLGIAALVAVYSFRDNLQHDIDEQAKTLTGADLVIEGRRAPDKKTAALLQGLGNERAAERSFPSMVYFVKNQGSRLVQIKALEGNYPFYGEIESSPVSAAKTFRQGGRKALVDKTLLLQFNARTGDSIKVGELSFRIEGILNKAPGQTGISSTVAPIVYIPLKYLQQTGLTETGSRIQFKYYYRYNNPDAVEKIVKQLQPILEKEGLDTETVASKKEDTGRSFKDLNRFLALSGFVALLLGCIGVGSAVHVYIKEKMAAVATLRCLGLKPAEAFLIYLIQIKVIGLIAALAGALLGTLIQFLLPAVLKDFIPVEMTAQLSFPAIGQGILLGVIISVLFALPSLLAVRHISPLNALRLSFEKNGNRRDLLNWAVYLFILLFVMAFTRLQMSSWIQTIAFTAGILIAFVLLFALSKLLMWLVRKLLPPQTGYLWRQGFANLYRPNNQTLMLTISIGLSAAFICTLFFVQGILMNRVRLSSGENQANMVLFDIQNDQQKALVQLVKSHQLPVMNQVPIVTVRIAEINGKTASVLAAADSTDNPDSKKQEPSQRAFKGELRVTFQHTLTAAEKIAAGKWSGTVQKDNIVYVSLEENYARRIHVGIGDKILFNVQGMLIPTVVGSLREVNWSRMQTNFRVVFPKGVLEDAPQFHVLMTRVPSGKTSAAFQNEVLRQFPNVSVIDLGLVLQVLDELLGKIGFVIRFMALFSMATGWIVLLSAVLTSKGQRLRESVLLRTLGASRKQILSITAIEYLFLGIVATGAGMILALAGSWALAKFSFATSFTPSLWPVAAFFTGITLMVVITGVWSSRKVLNQSPLEVLRKEN</sequence>
<feature type="domain" description="ABC3 transporter permease C-terminal" evidence="7">
    <location>
        <begin position="273"/>
        <end position="390"/>
    </location>
</feature>
<evidence type="ECO:0000256" key="5">
    <source>
        <dbReference type="ARBA" id="ARBA00023136"/>
    </source>
</evidence>
<accession>C6XUG0</accession>
<reference evidence="9 10" key="1">
    <citation type="journal article" date="2009" name="Stand. Genomic Sci.">
        <title>Complete genome sequence of Pedobacter heparinus type strain (HIM 762-3).</title>
        <authorList>
            <person name="Han C."/>
            <person name="Spring S."/>
            <person name="Lapidus A."/>
            <person name="Del Rio T.G."/>
            <person name="Tice H."/>
            <person name="Copeland A."/>
            <person name="Cheng J.F."/>
            <person name="Lucas S."/>
            <person name="Chen F."/>
            <person name="Nolan M."/>
            <person name="Bruce D."/>
            <person name="Goodwin L."/>
            <person name="Pitluck S."/>
            <person name="Ivanova N."/>
            <person name="Mavromatis K."/>
            <person name="Mikhailova N."/>
            <person name="Pati A."/>
            <person name="Chen A."/>
            <person name="Palaniappan K."/>
            <person name="Land M."/>
            <person name="Hauser L."/>
            <person name="Chang Y.J."/>
            <person name="Jeffries C.C."/>
            <person name="Saunders E."/>
            <person name="Chertkov O."/>
            <person name="Brettin T."/>
            <person name="Goker M."/>
            <person name="Rohde M."/>
            <person name="Bristow J."/>
            <person name="Eisen J.A."/>
            <person name="Markowitz V."/>
            <person name="Hugenholtz P."/>
            <person name="Kyrpides N.C."/>
            <person name="Klenk H.P."/>
            <person name="Detter J.C."/>
        </authorList>
    </citation>
    <scope>NUCLEOTIDE SEQUENCE [LARGE SCALE GENOMIC DNA]</scope>
    <source>
        <strain evidence="10">ATCC 13125 / DSM 2366 / CIP 104194 / JCM 7457 / NBRC 12017 / NCIMB 9290 / NRRL B-14731 / HIM 762-3</strain>
    </source>
</reference>
<dbReference type="RefSeq" id="WP_015807425.1">
    <property type="nucleotide sequence ID" value="NC_013061.1"/>
</dbReference>
<evidence type="ECO:0000313" key="9">
    <source>
        <dbReference type="EMBL" id="ACU03810.1"/>
    </source>
</evidence>
<dbReference type="InterPro" id="IPR025857">
    <property type="entry name" value="MacB_PCD"/>
</dbReference>
<dbReference type="AlphaFoldDB" id="C6XUG0"/>
<dbReference type="STRING" id="485917.Phep_1597"/>
<evidence type="ECO:0000256" key="2">
    <source>
        <dbReference type="ARBA" id="ARBA00022475"/>
    </source>
</evidence>
<keyword evidence="3 6" id="KW-0812">Transmembrane</keyword>
<dbReference type="PANTHER" id="PTHR30287:SF1">
    <property type="entry name" value="INNER MEMBRANE PROTEIN"/>
    <property type="match status" value="1"/>
</dbReference>
<dbReference type="HOGENOM" id="CLU_009475_3_0_10"/>
<comment type="subcellular location">
    <subcellularLocation>
        <location evidence="1">Cell membrane</location>
        <topology evidence="1">Multi-pass membrane protein</topology>
    </subcellularLocation>
</comment>
<feature type="transmembrane region" description="Helical" evidence="6">
    <location>
        <begin position="406"/>
        <end position="424"/>
    </location>
</feature>
<dbReference type="GO" id="GO:0005886">
    <property type="term" value="C:plasma membrane"/>
    <property type="evidence" value="ECO:0007669"/>
    <property type="project" value="UniProtKB-SubCell"/>
</dbReference>
<evidence type="ECO:0000256" key="1">
    <source>
        <dbReference type="ARBA" id="ARBA00004651"/>
    </source>
</evidence>